<feature type="region of interest" description="Disordered" evidence="1">
    <location>
        <begin position="1"/>
        <end position="61"/>
    </location>
</feature>
<reference evidence="2" key="1">
    <citation type="submission" date="2023-07" db="EMBL/GenBank/DDBJ databases">
        <title>Novel Phage-like Particles from Mycolicibacterium aichiense.</title>
        <authorList>
            <person name="Saha M.S."/>
            <person name="Roman A."/>
            <person name="Doherty M."/>
            <person name="Shijo M."/>
            <person name="Riddick Z."/>
        </authorList>
    </citation>
    <scope>NUCLEOTIDE SEQUENCE</scope>
</reference>
<proteinExistence type="predicted"/>
<feature type="region of interest" description="Disordered" evidence="1">
    <location>
        <begin position="130"/>
        <end position="161"/>
    </location>
</feature>
<protein>
    <submittedName>
        <fullName evidence="2">Scaffolding protein</fullName>
    </submittedName>
</protein>
<evidence type="ECO:0000313" key="2">
    <source>
        <dbReference type="EMBL" id="XDR06211.1"/>
    </source>
</evidence>
<organism evidence="2">
    <name type="scientific">Mycolicibacterium phage JSForest2</name>
    <dbReference type="NCBI Taxonomy" id="3240807"/>
    <lineage>
        <taxon>Viruses</taxon>
        <taxon>Duplodnaviria</taxon>
        <taxon>Heunggongvirae</taxon>
        <taxon>Uroviricota</taxon>
        <taxon>Caudoviricetes</taxon>
    </lineage>
</organism>
<sequence length="161" mass="17074">MTEQHDNQTIIPEAVSDADGQTAPPEGVGTGEQENGSQAPDVNKSLKEANDRYRTERDAAREELSTAQARIERMQRAEVERLAADAGLAMGGDLFINGNAVADYLTEDGDVDAEKVAADVDAVLAERPGLRKNAHAVDPSQGRGGPAPKASEPTFADLFKS</sequence>
<feature type="compositionally biased region" description="Basic and acidic residues" evidence="1">
    <location>
        <begin position="44"/>
        <end position="61"/>
    </location>
</feature>
<name>A0AB39U2C3_9CAUD</name>
<dbReference type="EMBL" id="OR387116">
    <property type="protein sequence ID" value="XDR06211.1"/>
    <property type="molecule type" value="Genomic_DNA"/>
</dbReference>
<evidence type="ECO:0000256" key="1">
    <source>
        <dbReference type="SAM" id="MobiDB-lite"/>
    </source>
</evidence>
<accession>A0AB39U2C3</accession>